<feature type="transmembrane region" description="Helical" evidence="6">
    <location>
        <begin position="15"/>
        <end position="37"/>
    </location>
</feature>
<dbReference type="Proteomes" id="UP001212997">
    <property type="component" value="Unassembled WGS sequence"/>
</dbReference>
<evidence type="ECO:0000256" key="6">
    <source>
        <dbReference type="SAM" id="Phobius"/>
    </source>
</evidence>
<keyword evidence="8" id="KW-1185">Reference proteome</keyword>
<name>A0AAD5YI39_9APHY</name>
<keyword evidence="2" id="KW-0813">Transport</keyword>
<keyword evidence="3 6" id="KW-0812">Transmembrane</keyword>
<proteinExistence type="predicted"/>
<evidence type="ECO:0000256" key="5">
    <source>
        <dbReference type="ARBA" id="ARBA00023136"/>
    </source>
</evidence>
<feature type="transmembrane region" description="Helical" evidence="6">
    <location>
        <begin position="78"/>
        <end position="105"/>
    </location>
</feature>
<dbReference type="PANTHER" id="PTHR23504:SF15">
    <property type="entry name" value="MAJOR FACILITATOR SUPERFAMILY (MFS) PROFILE DOMAIN-CONTAINING PROTEIN"/>
    <property type="match status" value="1"/>
</dbReference>
<evidence type="ECO:0000256" key="3">
    <source>
        <dbReference type="ARBA" id="ARBA00022692"/>
    </source>
</evidence>
<dbReference type="PANTHER" id="PTHR23504">
    <property type="entry name" value="MAJOR FACILITATOR SUPERFAMILY DOMAIN-CONTAINING PROTEIN 10"/>
    <property type="match status" value="1"/>
</dbReference>
<evidence type="ECO:0000256" key="2">
    <source>
        <dbReference type="ARBA" id="ARBA00022448"/>
    </source>
</evidence>
<protein>
    <submittedName>
        <fullName evidence="7">Uncharacterized protein</fullName>
    </submittedName>
</protein>
<feature type="transmembrane region" description="Helical" evidence="6">
    <location>
        <begin position="117"/>
        <end position="139"/>
    </location>
</feature>
<feature type="transmembrane region" description="Helical" evidence="6">
    <location>
        <begin position="190"/>
        <end position="214"/>
    </location>
</feature>
<feature type="transmembrane region" description="Helical" evidence="6">
    <location>
        <begin position="261"/>
        <end position="280"/>
    </location>
</feature>
<dbReference type="EMBL" id="JANAWD010000232">
    <property type="protein sequence ID" value="KAJ3483331.1"/>
    <property type="molecule type" value="Genomic_DNA"/>
</dbReference>
<evidence type="ECO:0000256" key="4">
    <source>
        <dbReference type="ARBA" id="ARBA00022989"/>
    </source>
</evidence>
<comment type="caution">
    <text evidence="7">The sequence shown here is derived from an EMBL/GenBank/DDBJ whole genome shotgun (WGS) entry which is preliminary data.</text>
</comment>
<reference evidence="7" key="1">
    <citation type="submission" date="2022-07" db="EMBL/GenBank/DDBJ databases">
        <title>Genome Sequence of Physisporinus lineatus.</title>
        <authorList>
            <person name="Buettner E."/>
        </authorList>
    </citation>
    <scope>NUCLEOTIDE SEQUENCE</scope>
    <source>
        <strain evidence="7">VT162</strain>
    </source>
</reference>
<keyword evidence="5 6" id="KW-0472">Membrane</keyword>
<feature type="transmembrane region" description="Helical" evidence="6">
    <location>
        <begin position="151"/>
        <end position="170"/>
    </location>
</feature>
<evidence type="ECO:0000313" key="8">
    <source>
        <dbReference type="Proteomes" id="UP001212997"/>
    </source>
</evidence>
<dbReference type="Gene3D" id="1.20.1250.20">
    <property type="entry name" value="MFS general substrate transporter like domains"/>
    <property type="match status" value="1"/>
</dbReference>
<dbReference type="SUPFAM" id="SSF103473">
    <property type="entry name" value="MFS general substrate transporter"/>
    <property type="match status" value="1"/>
</dbReference>
<dbReference type="GO" id="GO:0016020">
    <property type="term" value="C:membrane"/>
    <property type="evidence" value="ECO:0007669"/>
    <property type="project" value="UniProtKB-SubCell"/>
</dbReference>
<comment type="subcellular location">
    <subcellularLocation>
        <location evidence="1">Membrane</location>
        <topology evidence="1">Multi-pass membrane protein</topology>
    </subcellularLocation>
</comment>
<organism evidence="7 8">
    <name type="scientific">Meripilus lineatus</name>
    <dbReference type="NCBI Taxonomy" id="2056292"/>
    <lineage>
        <taxon>Eukaryota</taxon>
        <taxon>Fungi</taxon>
        <taxon>Dikarya</taxon>
        <taxon>Basidiomycota</taxon>
        <taxon>Agaricomycotina</taxon>
        <taxon>Agaricomycetes</taxon>
        <taxon>Polyporales</taxon>
        <taxon>Meripilaceae</taxon>
        <taxon>Meripilus</taxon>
    </lineage>
</organism>
<accession>A0AAD5YI39</accession>
<gene>
    <name evidence="7" type="ORF">NLI96_g6384</name>
</gene>
<sequence length="291" mass="31759">MPRWFDYDILKEYPYLLPCLMAGSVAAIGAVLGYFCLEETLPSKRPRRHGESPSHVFDEKPPEAPSIRYLLSIPVIRALCLSGCALSFINTAFDVIFVLFCYSPIRSGGLAFTASEIGYSLATSGTAAASLQLFFMPYLLRRFDHANMYNFCMAIWPYCYLCLPIVNLVARMGTTEEAPNVIDPAAKTLVWIGIGVVMTLARSAGLAFSVSMILVKDSAPDSSSLGATNGLAQFAMCFARAFSPAFASSIFALSAGSSFVVMRYFWVVVMIGISLFGTTFSRKIAEGRHLS</sequence>
<keyword evidence="4 6" id="KW-1133">Transmembrane helix</keyword>
<evidence type="ECO:0000313" key="7">
    <source>
        <dbReference type="EMBL" id="KAJ3483331.1"/>
    </source>
</evidence>
<evidence type="ECO:0000256" key="1">
    <source>
        <dbReference type="ARBA" id="ARBA00004141"/>
    </source>
</evidence>
<dbReference type="InterPro" id="IPR036259">
    <property type="entry name" value="MFS_trans_sf"/>
</dbReference>
<dbReference type="AlphaFoldDB" id="A0AAD5YI39"/>